<feature type="compositionally biased region" description="Basic residues" evidence="1">
    <location>
        <begin position="55"/>
        <end position="67"/>
    </location>
</feature>
<dbReference type="GO" id="GO:0071339">
    <property type="term" value="C:MLL1 complex"/>
    <property type="evidence" value="ECO:0007669"/>
    <property type="project" value="InterPro"/>
</dbReference>
<feature type="region of interest" description="Disordered" evidence="1">
    <location>
        <begin position="14"/>
        <end position="124"/>
    </location>
</feature>
<dbReference type="GO" id="GO:0000922">
    <property type="term" value="C:spindle pole"/>
    <property type="evidence" value="ECO:0007669"/>
    <property type="project" value="UniProtKB-SubCell"/>
</dbReference>
<reference evidence="3" key="2">
    <citation type="submission" date="2025-09" db="UniProtKB">
        <authorList>
            <consortium name="Ensembl"/>
        </authorList>
    </citation>
    <scope>IDENTIFICATION</scope>
</reference>
<dbReference type="CDD" id="cd22687">
    <property type="entry name" value="FHA_MCRS1"/>
    <property type="match status" value="1"/>
</dbReference>
<dbReference type="GO" id="GO:0032204">
    <property type="term" value="P:regulation of telomere maintenance"/>
    <property type="evidence" value="ECO:0007669"/>
    <property type="project" value="UniProtKB-ARBA"/>
</dbReference>
<evidence type="ECO:0000313" key="4">
    <source>
        <dbReference type="Proteomes" id="UP000694546"/>
    </source>
</evidence>
<organism evidence="3 4">
    <name type="scientific">Gadus morhua</name>
    <name type="common">Atlantic cod</name>
    <dbReference type="NCBI Taxonomy" id="8049"/>
    <lineage>
        <taxon>Eukaryota</taxon>
        <taxon>Metazoa</taxon>
        <taxon>Chordata</taxon>
        <taxon>Craniata</taxon>
        <taxon>Vertebrata</taxon>
        <taxon>Euteleostomi</taxon>
        <taxon>Actinopterygii</taxon>
        <taxon>Neopterygii</taxon>
        <taxon>Teleostei</taxon>
        <taxon>Neoteleostei</taxon>
        <taxon>Acanthomorphata</taxon>
        <taxon>Zeiogadaria</taxon>
        <taxon>Gadariae</taxon>
        <taxon>Gadiformes</taxon>
        <taxon>Gadoidei</taxon>
        <taxon>Gadidae</taxon>
        <taxon>Gadus</taxon>
    </lineage>
</organism>
<dbReference type="SUPFAM" id="SSF49879">
    <property type="entry name" value="SMAD/FHA domain"/>
    <property type="match status" value="1"/>
</dbReference>
<dbReference type="GO" id="GO:0002151">
    <property type="term" value="F:G-quadruplex RNA binding"/>
    <property type="evidence" value="ECO:0007669"/>
    <property type="project" value="InterPro"/>
</dbReference>
<dbReference type="Pfam" id="PF00498">
    <property type="entry name" value="FHA"/>
    <property type="match status" value="1"/>
</dbReference>
<dbReference type="GO" id="GO:0005764">
    <property type="term" value="C:lysosome"/>
    <property type="evidence" value="ECO:0007669"/>
    <property type="project" value="UniProtKB-SubCell"/>
</dbReference>
<dbReference type="GO" id="GO:0031011">
    <property type="term" value="C:Ino80 complex"/>
    <property type="evidence" value="ECO:0007669"/>
    <property type="project" value="InterPro"/>
</dbReference>
<feature type="compositionally biased region" description="Low complexity" evidence="1">
    <location>
        <begin position="111"/>
        <end position="124"/>
    </location>
</feature>
<dbReference type="GO" id="GO:0006325">
    <property type="term" value="P:chromatin organization"/>
    <property type="evidence" value="ECO:0007669"/>
    <property type="project" value="UniProtKB-KW"/>
</dbReference>
<dbReference type="Proteomes" id="UP000694546">
    <property type="component" value="Chromosome 13"/>
</dbReference>
<dbReference type="InterPro" id="IPR037912">
    <property type="entry name" value="MCRS1"/>
</dbReference>
<dbReference type="InterPro" id="IPR008984">
    <property type="entry name" value="SMAD_FHA_dom_sf"/>
</dbReference>
<dbReference type="InterPro" id="IPR000253">
    <property type="entry name" value="FHA_dom"/>
</dbReference>
<reference evidence="3" key="1">
    <citation type="submission" date="2025-08" db="UniProtKB">
        <authorList>
            <consortium name="Ensembl"/>
        </authorList>
    </citation>
    <scope>IDENTIFICATION</scope>
</reference>
<dbReference type="Pfam" id="PF13325">
    <property type="entry name" value="MCRS_N"/>
    <property type="match status" value="1"/>
</dbReference>
<dbReference type="Gene3D" id="2.60.200.20">
    <property type="match status" value="1"/>
</dbReference>
<accession>A0A8C5BVM4</accession>
<dbReference type="GO" id="GO:0006310">
    <property type="term" value="P:DNA recombination"/>
    <property type="evidence" value="ECO:0007669"/>
    <property type="project" value="UniProtKB-KW"/>
</dbReference>
<keyword evidence="4" id="KW-1185">Reference proteome</keyword>
<dbReference type="Ensembl" id="ENSGMOT00000058041.1">
    <property type="protein sequence ID" value="ENSGMOP00000049584.1"/>
    <property type="gene ID" value="ENSGMOG00000002018.2"/>
</dbReference>
<protein>
    <recommendedName>
        <fullName evidence="2">FHA domain-containing protein</fullName>
    </recommendedName>
</protein>
<dbReference type="GO" id="GO:0000776">
    <property type="term" value="C:kinetochore"/>
    <property type="evidence" value="ECO:0007669"/>
    <property type="project" value="UniProtKB-KW"/>
</dbReference>
<dbReference type="GO" id="GO:0034451">
    <property type="term" value="C:centriolar satellite"/>
    <property type="evidence" value="ECO:0007669"/>
    <property type="project" value="UniProtKB-SubCell"/>
</dbReference>
<sequence>FWCRTFCMITVSEAGGPAGPQMAAAGAQSRSEDEEPAGKKDLKRTTTQAFGGGIPKRRSSSRSIKRKKFDDELVESSLVKSSTRVKGPPVIEPIRCSGSEPSSNEKKKVTKSSTTLTPPLTMVVTPPPIAKRVKKSKQPLQITKDLGRWKPTDDLLLINAVLQTTDLTSVHLGVKSDGTLCSTTRSSQSKTSLQTAMRQLHPETIAAIQSKALFSQAEEALMAKIGSTSQPKLEVFQELLSKYPSVFHPSRAPKSLLVHWQLLKQYYLLEDQSVQPLPKGDQVLNFSDAEQMVDEAKLKDSRDEVLEHELMISDRHQKREIRQLEQELPRWQVLVDSITGMNVPDFDNQTLAALRGRMVRYLMRSREITLGRATKDKQIDVDLSLEGPAWKISRKQGIIKLKNNGDFFIANEGRRPIYIDGRPVLSGNKWKLNNNSVVEIAGLRFVFLINLELISLIKAEAAKMTQQ</sequence>
<dbReference type="PANTHER" id="PTHR13233">
    <property type="entry name" value="MICROSPHERULE PROTEIN 1"/>
    <property type="match status" value="1"/>
</dbReference>
<name>A0A8C5BVM4_GADMO</name>
<dbReference type="PROSITE" id="PS50006">
    <property type="entry name" value="FHA_DOMAIN"/>
    <property type="match status" value="1"/>
</dbReference>
<dbReference type="GO" id="GO:0045944">
    <property type="term" value="P:positive regulation of transcription by RNA polymerase II"/>
    <property type="evidence" value="ECO:0007669"/>
    <property type="project" value="TreeGrafter"/>
</dbReference>
<proteinExistence type="predicted"/>
<feature type="compositionally biased region" description="Low complexity" evidence="1">
    <location>
        <begin position="19"/>
        <end position="28"/>
    </location>
</feature>
<feature type="domain" description="FHA" evidence="2">
    <location>
        <begin position="368"/>
        <end position="424"/>
    </location>
</feature>
<dbReference type="GO" id="GO:0044545">
    <property type="term" value="C:NSL complex"/>
    <property type="evidence" value="ECO:0007669"/>
    <property type="project" value="TreeGrafter"/>
</dbReference>
<dbReference type="AlphaFoldDB" id="A0A8C5BVM4"/>
<dbReference type="PANTHER" id="PTHR13233:SF0">
    <property type="entry name" value="MICROSPHERULE PROTEIN 1"/>
    <property type="match status" value="1"/>
</dbReference>
<dbReference type="GO" id="GO:0006281">
    <property type="term" value="P:DNA repair"/>
    <property type="evidence" value="ECO:0007669"/>
    <property type="project" value="UniProtKB-KW"/>
</dbReference>
<evidence type="ECO:0000313" key="3">
    <source>
        <dbReference type="Ensembl" id="ENSGMOP00000049584.1"/>
    </source>
</evidence>
<dbReference type="GeneTree" id="ENSGT00390000005536"/>
<dbReference type="InterPro" id="IPR025999">
    <property type="entry name" value="MCRS_N"/>
</dbReference>
<dbReference type="SMART" id="SM00240">
    <property type="entry name" value="FHA"/>
    <property type="match status" value="1"/>
</dbReference>
<evidence type="ECO:0000259" key="2">
    <source>
        <dbReference type="PROSITE" id="PS50006"/>
    </source>
</evidence>
<evidence type="ECO:0000256" key="1">
    <source>
        <dbReference type="SAM" id="MobiDB-lite"/>
    </source>
</evidence>
<dbReference type="GO" id="GO:0005730">
    <property type="term" value="C:nucleolus"/>
    <property type="evidence" value="ECO:0007669"/>
    <property type="project" value="UniProtKB-SubCell"/>
</dbReference>